<protein>
    <submittedName>
        <fullName evidence="2">Uncharacterized protein</fullName>
    </submittedName>
</protein>
<organism evidence="2 3">
    <name type="scientific">Lithohypha guttulata</name>
    <dbReference type="NCBI Taxonomy" id="1690604"/>
    <lineage>
        <taxon>Eukaryota</taxon>
        <taxon>Fungi</taxon>
        <taxon>Dikarya</taxon>
        <taxon>Ascomycota</taxon>
        <taxon>Pezizomycotina</taxon>
        <taxon>Eurotiomycetes</taxon>
        <taxon>Chaetothyriomycetidae</taxon>
        <taxon>Chaetothyriales</taxon>
        <taxon>Trichomeriaceae</taxon>
        <taxon>Lithohypha</taxon>
    </lineage>
</organism>
<comment type="caution">
    <text evidence="2">The sequence shown here is derived from an EMBL/GenBank/DDBJ whole genome shotgun (WGS) entry which is preliminary data.</text>
</comment>
<name>A0ABR0K341_9EURO</name>
<dbReference type="EMBL" id="JAVRRG010000116">
    <property type="protein sequence ID" value="KAK5084101.1"/>
    <property type="molecule type" value="Genomic_DNA"/>
</dbReference>
<proteinExistence type="predicted"/>
<gene>
    <name evidence="2" type="ORF">LTR24_007599</name>
</gene>
<feature type="compositionally biased region" description="Basic and acidic residues" evidence="1">
    <location>
        <begin position="64"/>
        <end position="75"/>
    </location>
</feature>
<sequence length="200" mass="21890">MCQDCRDAAEAWQGLNPNPDVTDASTQTAVRMSSVKHYQVLQIAQDPSPSKNSRKMQHRKRNKATREQDVKARDCADDETNQDGDGDEEQKEEAPIPDAASSHSSSASIQIHTDAPGPVATALAKPSIEGYQPTKLSSDVSTALRQVEGDIDKMDDRTQLGRDLRKALEPLSKLSPGEQEDARAKNMKLKVLIAKWNAGL</sequence>
<reference evidence="2 3" key="1">
    <citation type="submission" date="2023-08" db="EMBL/GenBank/DDBJ databases">
        <title>Black Yeasts Isolated from many extreme environments.</title>
        <authorList>
            <person name="Coleine C."/>
            <person name="Stajich J.E."/>
            <person name="Selbmann L."/>
        </authorList>
    </citation>
    <scope>NUCLEOTIDE SEQUENCE [LARGE SCALE GENOMIC DNA]</scope>
    <source>
        <strain evidence="2 3">CCFEE 5885</strain>
    </source>
</reference>
<evidence type="ECO:0000313" key="3">
    <source>
        <dbReference type="Proteomes" id="UP001345013"/>
    </source>
</evidence>
<accession>A0ABR0K341</accession>
<evidence type="ECO:0000313" key="2">
    <source>
        <dbReference type="EMBL" id="KAK5084101.1"/>
    </source>
</evidence>
<evidence type="ECO:0000256" key="1">
    <source>
        <dbReference type="SAM" id="MobiDB-lite"/>
    </source>
</evidence>
<feature type="compositionally biased region" description="Acidic residues" evidence="1">
    <location>
        <begin position="76"/>
        <end position="91"/>
    </location>
</feature>
<feature type="compositionally biased region" description="Basic residues" evidence="1">
    <location>
        <begin position="52"/>
        <end position="63"/>
    </location>
</feature>
<dbReference type="Proteomes" id="UP001345013">
    <property type="component" value="Unassembled WGS sequence"/>
</dbReference>
<feature type="compositionally biased region" description="Low complexity" evidence="1">
    <location>
        <begin position="99"/>
        <end position="108"/>
    </location>
</feature>
<feature type="region of interest" description="Disordered" evidence="1">
    <location>
        <begin position="1"/>
        <end position="140"/>
    </location>
</feature>
<keyword evidence="3" id="KW-1185">Reference proteome</keyword>